<organism evidence="2 3">
    <name type="scientific">Goekera deserti</name>
    <dbReference type="NCBI Taxonomy" id="2497753"/>
    <lineage>
        <taxon>Bacteria</taxon>
        <taxon>Bacillati</taxon>
        <taxon>Actinomycetota</taxon>
        <taxon>Actinomycetes</taxon>
        <taxon>Geodermatophilales</taxon>
        <taxon>Geodermatophilaceae</taxon>
        <taxon>Goekera</taxon>
    </lineage>
</organism>
<dbReference type="AlphaFoldDB" id="A0A7K3WIU1"/>
<evidence type="ECO:0000256" key="1">
    <source>
        <dbReference type="SAM" id="MobiDB-lite"/>
    </source>
</evidence>
<reference evidence="2 3" key="1">
    <citation type="submission" date="2020-02" db="EMBL/GenBank/DDBJ databases">
        <title>The whole genome sequence of CPCC 205119.</title>
        <authorList>
            <person name="Jiang Z."/>
        </authorList>
    </citation>
    <scope>NUCLEOTIDE SEQUENCE [LARGE SCALE GENOMIC DNA]</scope>
    <source>
        <strain evidence="2 3">CPCC 205119</strain>
    </source>
</reference>
<feature type="compositionally biased region" description="Polar residues" evidence="1">
    <location>
        <begin position="33"/>
        <end position="45"/>
    </location>
</feature>
<dbReference type="RefSeq" id="WP_152727738.1">
    <property type="nucleotide sequence ID" value="NZ_JAABOZ010000001.1"/>
</dbReference>
<gene>
    <name evidence="2" type="ORF">G1H19_20555</name>
</gene>
<feature type="region of interest" description="Disordered" evidence="1">
    <location>
        <begin position="33"/>
        <end position="64"/>
    </location>
</feature>
<evidence type="ECO:0000313" key="3">
    <source>
        <dbReference type="Proteomes" id="UP000470470"/>
    </source>
</evidence>
<dbReference type="EMBL" id="JAAGWK010000034">
    <property type="protein sequence ID" value="NEL56364.1"/>
    <property type="molecule type" value="Genomic_DNA"/>
</dbReference>
<protein>
    <recommendedName>
        <fullName evidence="4">HNH endonuclease</fullName>
    </recommendedName>
</protein>
<evidence type="ECO:0000313" key="2">
    <source>
        <dbReference type="EMBL" id="NEL56364.1"/>
    </source>
</evidence>
<name>A0A7K3WIU1_9ACTN</name>
<keyword evidence="3" id="KW-1185">Reference proteome</keyword>
<proteinExistence type="predicted"/>
<accession>A0A7K3WIU1</accession>
<dbReference type="Proteomes" id="UP000470470">
    <property type="component" value="Unassembled WGS sequence"/>
</dbReference>
<evidence type="ECO:0008006" key="4">
    <source>
        <dbReference type="Google" id="ProtNLM"/>
    </source>
</evidence>
<comment type="caution">
    <text evidence="2">The sequence shown here is derived from an EMBL/GenBank/DDBJ whole genome shotgun (WGS) entry which is preliminary data.</text>
</comment>
<sequence length="64" mass="6570">MGFCVHHHRGEHQAPGWSYELLDDGTLVVTTPSGLAASTSPSQLGIGTGDAARAPDSDPGPVPF</sequence>